<dbReference type="NCBIfam" id="TIGR01640">
    <property type="entry name" value="F_box_assoc_1"/>
    <property type="match status" value="1"/>
</dbReference>
<gene>
    <name evidence="2" type="ORF">CARUB_v10016436mg</name>
</gene>
<dbReference type="InterPro" id="IPR006527">
    <property type="entry name" value="F-box-assoc_dom_typ1"/>
</dbReference>
<keyword evidence="3" id="KW-1185">Reference proteome</keyword>
<dbReference type="InterPro" id="IPR001810">
    <property type="entry name" value="F-box_dom"/>
</dbReference>
<evidence type="ECO:0000313" key="2">
    <source>
        <dbReference type="EMBL" id="EOA33098.1"/>
    </source>
</evidence>
<dbReference type="InterPro" id="IPR017451">
    <property type="entry name" value="F-box-assoc_interact_dom"/>
</dbReference>
<dbReference type="STRING" id="81985.R0I9A8"/>
<sequence>MTKMMSELPKELLEEILARAPVQSTRAVRLTCKQWNTLSKEESFTKKHLVHVKAVREFMVVIVMDFKVCLMSINLHGIRKEEDVESSIECKGILINLIDASEVYHSGGLLLSITKDHTRLVVWNSYWGQTRWIEPRIRSIPVTYAIGYETRKSSRSYKLLSCVVSTIAGNCVEYSIYQLDSNSWGVLDVPCDWATDVYRHGGVSVNGNTYWYTPEGNMGEFLICFDFTRERFGPALPLPFDSNCKDKVALTSVREEQLAVLFMCQRISRIEIWITNKIEPNDVTWRKLFLAVDMKPLCSLLSDPIRHRSFFVDEEEKFVVLFGLHEETVRVRNIAYIIGENGYFRKVDLGESAHGYCLPVGCSYVPSSVQIKQLINGKSS</sequence>
<dbReference type="PANTHER" id="PTHR31672">
    <property type="entry name" value="BNACNNG10540D PROTEIN"/>
    <property type="match status" value="1"/>
</dbReference>
<dbReference type="PROSITE" id="PS50181">
    <property type="entry name" value="FBOX"/>
    <property type="match status" value="1"/>
</dbReference>
<dbReference type="Gene3D" id="1.20.1280.50">
    <property type="match status" value="1"/>
</dbReference>
<dbReference type="SMART" id="SM00256">
    <property type="entry name" value="FBOX"/>
    <property type="match status" value="1"/>
</dbReference>
<protein>
    <recommendedName>
        <fullName evidence="1">F-box domain-containing protein</fullName>
    </recommendedName>
</protein>
<dbReference type="Pfam" id="PF00646">
    <property type="entry name" value="F-box"/>
    <property type="match status" value="1"/>
</dbReference>
<dbReference type="InterPro" id="IPR036047">
    <property type="entry name" value="F-box-like_dom_sf"/>
</dbReference>
<name>R0I9A8_9BRAS</name>
<evidence type="ECO:0000259" key="1">
    <source>
        <dbReference type="PROSITE" id="PS50181"/>
    </source>
</evidence>
<dbReference type="Pfam" id="PF07734">
    <property type="entry name" value="FBA_1"/>
    <property type="match status" value="1"/>
</dbReference>
<evidence type="ECO:0000313" key="3">
    <source>
        <dbReference type="Proteomes" id="UP000029121"/>
    </source>
</evidence>
<dbReference type="SUPFAM" id="SSF81383">
    <property type="entry name" value="F-box domain"/>
    <property type="match status" value="1"/>
</dbReference>
<dbReference type="Proteomes" id="UP000029121">
    <property type="component" value="Unassembled WGS sequence"/>
</dbReference>
<reference evidence="3" key="1">
    <citation type="journal article" date="2013" name="Nat. Genet.">
        <title>The Capsella rubella genome and the genomic consequences of rapid mating system evolution.</title>
        <authorList>
            <person name="Slotte T."/>
            <person name="Hazzouri K.M."/>
            <person name="Agren J.A."/>
            <person name="Koenig D."/>
            <person name="Maumus F."/>
            <person name="Guo Y.L."/>
            <person name="Steige K."/>
            <person name="Platts A.E."/>
            <person name="Escobar J.S."/>
            <person name="Newman L.K."/>
            <person name="Wang W."/>
            <person name="Mandakova T."/>
            <person name="Vello E."/>
            <person name="Smith L.M."/>
            <person name="Henz S.R."/>
            <person name="Steffen J."/>
            <person name="Takuno S."/>
            <person name="Brandvain Y."/>
            <person name="Coop G."/>
            <person name="Andolfatto P."/>
            <person name="Hu T.T."/>
            <person name="Blanchette M."/>
            <person name="Clark R.M."/>
            <person name="Quesneville H."/>
            <person name="Nordborg M."/>
            <person name="Gaut B.S."/>
            <person name="Lysak M.A."/>
            <person name="Jenkins J."/>
            <person name="Grimwood J."/>
            <person name="Chapman J."/>
            <person name="Prochnik S."/>
            <person name="Shu S."/>
            <person name="Rokhsar D."/>
            <person name="Schmutz J."/>
            <person name="Weigel D."/>
            <person name="Wright S.I."/>
        </authorList>
    </citation>
    <scope>NUCLEOTIDE SEQUENCE [LARGE SCALE GENOMIC DNA]</scope>
    <source>
        <strain evidence="3">cv. Monte Gargano</strain>
    </source>
</reference>
<dbReference type="PANTHER" id="PTHR31672:SF13">
    <property type="entry name" value="F-BOX PROTEIN CPR30-LIKE"/>
    <property type="match status" value="1"/>
</dbReference>
<organism evidence="2 3">
    <name type="scientific">Capsella rubella</name>
    <dbReference type="NCBI Taxonomy" id="81985"/>
    <lineage>
        <taxon>Eukaryota</taxon>
        <taxon>Viridiplantae</taxon>
        <taxon>Streptophyta</taxon>
        <taxon>Embryophyta</taxon>
        <taxon>Tracheophyta</taxon>
        <taxon>Spermatophyta</taxon>
        <taxon>Magnoliopsida</taxon>
        <taxon>eudicotyledons</taxon>
        <taxon>Gunneridae</taxon>
        <taxon>Pentapetalae</taxon>
        <taxon>rosids</taxon>
        <taxon>malvids</taxon>
        <taxon>Brassicales</taxon>
        <taxon>Brassicaceae</taxon>
        <taxon>Camelineae</taxon>
        <taxon>Capsella</taxon>
    </lineage>
</organism>
<dbReference type="EMBL" id="KB870807">
    <property type="protein sequence ID" value="EOA33098.1"/>
    <property type="molecule type" value="Genomic_DNA"/>
</dbReference>
<dbReference type="CDD" id="cd22157">
    <property type="entry name" value="F-box_AtFBW1-like"/>
    <property type="match status" value="1"/>
</dbReference>
<feature type="domain" description="F-box" evidence="1">
    <location>
        <begin position="2"/>
        <end position="48"/>
    </location>
</feature>
<dbReference type="OrthoDB" id="1063400at2759"/>
<proteinExistence type="predicted"/>
<dbReference type="InterPro" id="IPR050796">
    <property type="entry name" value="SCF_F-box_component"/>
</dbReference>
<dbReference type="AlphaFoldDB" id="R0I9A8"/>
<dbReference type="KEGG" id="crb:17890809"/>
<accession>R0I9A8</accession>